<organism evidence="5 6">
    <name type="scientific">Pseudohoeflea suaedae</name>
    <dbReference type="NCBI Taxonomy" id="877384"/>
    <lineage>
        <taxon>Bacteria</taxon>
        <taxon>Pseudomonadati</taxon>
        <taxon>Pseudomonadota</taxon>
        <taxon>Alphaproteobacteria</taxon>
        <taxon>Hyphomicrobiales</taxon>
        <taxon>Rhizobiaceae</taxon>
        <taxon>Pseudohoeflea</taxon>
    </lineage>
</organism>
<dbReference type="RefSeq" id="WP_133283501.1">
    <property type="nucleotide sequence ID" value="NZ_SMSI01000001.1"/>
</dbReference>
<keyword evidence="3" id="KW-0560">Oxidoreductase</keyword>
<dbReference type="OrthoDB" id="9786503at2"/>
<dbReference type="InterPro" id="IPR036188">
    <property type="entry name" value="FAD/NAD-bd_sf"/>
</dbReference>
<evidence type="ECO:0000256" key="3">
    <source>
        <dbReference type="ARBA" id="ARBA00023002"/>
    </source>
</evidence>
<dbReference type="InterPro" id="IPR023753">
    <property type="entry name" value="FAD/NAD-binding_dom"/>
</dbReference>
<dbReference type="InterPro" id="IPR050097">
    <property type="entry name" value="Ferredoxin-NADP_redctase_2"/>
</dbReference>
<evidence type="ECO:0000313" key="5">
    <source>
        <dbReference type="EMBL" id="TDH38667.1"/>
    </source>
</evidence>
<dbReference type="PANTHER" id="PTHR48105">
    <property type="entry name" value="THIOREDOXIN REDUCTASE 1-RELATED-RELATED"/>
    <property type="match status" value="1"/>
</dbReference>
<accession>A0A4R5PPW8</accession>
<feature type="domain" description="FAD/NAD(P)-binding" evidence="4">
    <location>
        <begin position="3"/>
        <end position="278"/>
    </location>
</feature>
<name>A0A4R5PPW8_9HYPH</name>
<dbReference type="SUPFAM" id="SSF51905">
    <property type="entry name" value="FAD/NAD(P)-binding domain"/>
    <property type="match status" value="1"/>
</dbReference>
<dbReference type="Pfam" id="PF07992">
    <property type="entry name" value="Pyr_redox_2"/>
    <property type="match status" value="1"/>
</dbReference>
<dbReference type="PRINTS" id="PR00368">
    <property type="entry name" value="FADPNR"/>
</dbReference>
<dbReference type="Proteomes" id="UP000295131">
    <property type="component" value="Unassembled WGS sequence"/>
</dbReference>
<gene>
    <name evidence="5" type="ORF">E2A64_06095</name>
</gene>
<dbReference type="AlphaFoldDB" id="A0A4R5PPW8"/>
<dbReference type="GO" id="GO:0016491">
    <property type="term" value="F:oxidoreductase activity"/>
    <property type="evidence" value="ECO:0007669"/>
    <property type="project" value="UniProtKB-KW"/>
</dbReference>
<keyword evidence="6" id="KW-1185">Reference proteome</keyword>
<protein>
    <recommendedName>
        <fullName evidence="1">Thioredoxin reductase</fullName>
    </recommendedName>
</protein>
<keyword evidence="2" id="KW-0285">Flavoprotein</keyword>
<comment type="caution">
    <text evidence="5">The sequence shown here is derived from an EMBL/GenBank/DDBJ whole genome shotgun (WGS) entry which is preliminary data.</text>
</comment>
<dbReference type="EMBL" id="SMSI01000001">
    <property type="protein sequence ID" value="TDH38667.1"/>
    <property type="molecule type" value="Genomic_DNA"/>
</dbReference>
<proteinExistence type="predicted"/>
<evidence type="ECO:0000256" key="1">
    <source>
        <dbReference type="ARBA" id="ARBA00018719"/>
    </source>
</evidence>
<sequence>MMHDVIIVGGSFAGLSAALQLARTRRKVLVVDLGLRRNRFAAHSNGFLGQDGKAPGAIIAGARAQIAAYPNVTFIEGEAVSASGVSDDFRIELADGSLHHGRRLILATGVADILPDIPGLSDRWGDSVFMCPYCDGYELNRAAVGVLATGEHSMHQALLLTEWGQTTFFLNGAVAPDAEQAAALAARGVTIEETRVRAIGGERADVHLADGRIIPVAGLFTTGRMVMASPLAEQLGCAFEDGPLGSWVKTDDMRTTSIPGVYAAGDNVRLTGNVAFAVSDGAMAAAASHRSLVFEPAKAA</sequence>
<dbReference type="PRINTS" id="PR00469">
    <property type="entry name" value="PNDRDTASEII"/>
</dbReference>
<dbReference type="Gene3D" id="3.50.50.60">
    <property type="entry name" value="FAD/NAD(P)-binding domain"/>
    <property type="match status" value="2"/>
</dbReference>
<reference evidence="5 6" key="1">
    <citation type="journal article" date="2013" name="Int. J. Syst. Evol. Microbiol.">
        <title>Hoeflea suaedae sp. nov., an endophytic bacterium isolated from the root of the halophyte Suaeda maritima.</title>
        <authorList>
            <person name="Chung E.J."/>
            <person name="Park J.A."/>
            <person name="Pramanik P."/>
            <person name="Bibi F."/>
            <person name="Jeon C.O."/>
            <person name="Chung Y.R."/>
        </authorList>
    </citation>
    <scope>NUCLEOTIDE SEQUENCE [LARGE SCALE GENOMIC DNA]</scope>
    <source>
        <strain evidence="5 6">YC6898</strain>
    </source>
</reference>
<evidence type="ECO:0000256" key="2">
    <source>
        <dbReference type="ARBA" id="ARBA00022630"/>
    </source>
</evidence>
<evidence type="ECO:0000259" key="4">
    <source>
        <dbReference type="Pfam" id="PF07992"/>
    </source>
</evidence>
<evidence type="ECO:0000313" key="6">
    <source>
        <dbReference type="Proteomes" id="UP000295131"/>
    </source>
</evidence>